<evidence type="ECO:0000313" key="2">
    <source>
        <dbReference type="EMBL" id="GBU05566.1"/>
    </source>
</evidence>
<accession>A0A4R3JNP0</accession>
<comment type="caution">
    <text evidence="3">The sequence shown here is derived from an EMBL/GenBank/DDBJ whole genome shotgun (WGS) entry which is preliminary data.</text>
</comment>
<protein>
    <submittedName>
        <fullName evidence="3">Uncharacterized protein</fullName>
    </submittedName>
</protein>
<dbReference type="AlphaFoldDB" id="A0A4R3JNP0"/>
<gene>
    <name evidence="3" type="ORF">EDD74_11190</name>
    <name evidence="2" type="ORF">FAEUMB_21070</name>
</gene>
<dbReference type="EMBL" id="BHEO01000008">
    <property type="protein sequence ID" value="GBU05566.1"/>
    <property type="molecule type" value="Genomic_DNA"/>
</dbReference>
<keyword evidence="1" id="KW-1133">Transmembrane helix</keyword>
<dbReference type="Pfam" id="PF20197">
    <property type="entry name" value="DUF6560"/>
    <property type="match status" value="1"/>
</dbReference>
<proteinExistence type="predicted"/>
<reference evidence="2 5" key="1">
    <citation type="journal article" date="2018" name="Int. J. Syst. Evol. Microbiol.">
        <title>Draft Genome Sequence of Faecalimonas umbilicata JCM 30896T, an Acetate-Producing Bacterium Isolated from Human Feces.</title>
        <authorList>
            <person name="Sakamoto M."/>
            <person name="Ikeyama N."/>
            <person name="Yuki M."/>
            <person name="Ohkuma M."/>
        </authorList>
    </citation>
    <scope>NUCLEOTIDE SEQUENCE [LARGE SCALE GENOMIC DNA]</scope>
    <source>
        <strain evidence="2 5">EGH7</strain>
    </source>
</reference>
<evidence type="ECO:0000256" key="1">
    <source>
        <dbReference type="SAM" id="Phobius"/>
    </source>
</evidence>
<dbReference type="InterPro" id="IPR046690">
    <property type="entry name" value="DUF6560"/>
</dbReference>
<keyword evidence="5" id="KW-1185">Reference proteome</keyword>
<sequence length="95" mass="11057">MVASAIQQDDLFSPLTFSIFFTISFIGSVDMMMWKLEVNGDEITWHSTLGRKKVFHFEDITQCERKKGSIRVYVKGQKLFTIDSNIDKEEFEVII</sequence>
<evidence type="ECO:0000313" key="4">
    <source>
        <dbReference type="Proteomes" id="UP000294613"/>
    </source>
</evidence>
<evidence type="ECO:0000313" key="5">
    <source>
        <dbReference type="Proteomes" id="UP000702954"/>
    </source>
</evidence>
<keyword evidence="1" id="KW-0812">Transmembrane</keyword>
<name>A0A4R3JNP0_9FIRM</name>
<keyword evidence="1" id="KW-0472">Membrane</keyword>
<dbReference type="Proteomes" id="UP000702954">
    <property type="component" value="Unassembled WGS sequence"/>
</dbReference>
<evidence type="ECO:0000313" key="3">
    <source>
        <dbReference type="EMBL" id="TCS68145.1"/>
    </source>
</evidence>
<dbReference type="Proteomes" id="UP000294613">
    <property type="component" value="Unassembled WGS sequence"/>
</dbReference>
<reference evidence="3 4" key="2">
    <citation type="submission" date="2019-03" db="EMBL/GenBank/DDBJ databases">
        <title>Genomic Encyclopedia of Type Strains, Phase IV (KMG-IV): sequencing the most valuable type-strain genomes for metagenomic binning, comparative biology and taxonomic classification.</title>
        <authorList>
            <person name="Goeker M."/>
        </authorList>
    </citation>
    <scope>NUCLEOTIDE SEQUENCE [LARGE SCALE GENOMIC DNA]</scope>
    <source>
        <strain evidence="3 4">DSM 103426</strain>
    </source>
</reference>
<dbReference type="EMBL" id="SLZV01000011">
    <property type="protein sequence ID" value="TCS68145.1"/>
    <property type="molecule type" value="Genomic_DNA"/>
</dbReference>
<organism evidence="3 4">
    <name type="scientific">Faecalimonas umbilicata</name>
    <dbReference type="NCBI Taxonomy" id="1912855"/>
    <lineage>
        <taxon>Bacteria</taxon>
        <taxon>Bacillati</taxon>
        <taxon>Bacillota</taxon>
        <taxon>Clostridia</taxon>
        <taxon>Lachnospirales</taxon>
        <taxon>Lachnospiraceae</taxon>
        <taxon>Faecalimonas</taxon>
    </lineage>
</organism>
<feature type="transmembrane region" description="Helical" evidence="1">
    <location>
        <begin position="12"/>
        <end position="29"/>
    </location>
</feature>